<protein>
    <submittedName>
        <fullName evidence="6">Glutamine-scyllo-inositol aminotransferase</fullName>
    </submittedName>
</protein>
<dbReference type="OrthoDB" id="9804264at2"/>
<comment type="caution">
    <text evidence="6">The sequence shown here is derived from an EMBL/GenBank/DDBJ whole genome shotgun (WGS) entry which is preliminary data.</text>
</comment>
<dbReference type="CDD" id="cd00616">
    <property type="entry name" value="AHBA_syn"/>
    <property type="match status" value="1"/>
</dbReference>
<dbReference type="PIRSF" id="PIRSF000390">
    <property type="entry name" value="PLP_StrS"/>
    <property type="match status" value="1"/>
</dbReference>
<dbReference type="InterPro" id="IPR015421">
    <property type="entry name" value="PyrdxlP-dep_Trfase_major"/>
</dbReference>
<dbReference type="GO" id="GO:0008483">
    <property type="term" value="F:transaminase activity"/>
    <property type="evidence" value="ECO:0007669"/>
    <property type="project" value="UniProtKB-KW"/>
</dbReference>
<dbReference type="Gene3D" id="3.40.640.10">
    <property type="entry name" value="Type I PLP-dependent aspartate aminotransferase-like (Major domain)"/>
    <property type="match status" value="1"/>
</dbReference>
<dbReference type="GO" id="GO:0030170">
    <property type="term" value="F:pyridoxal phosphate binding"/>
    <property type="evidence" value="ECO:0007669"/>
    <property type="project" value="TreeGrafter"/>
</dbReference>
<evidence type="ECO:0000313" key="6">
    <source>
        <dbReference type="EMBL" id="KND57650.1"/>
    </source>
</evidence>
<evidence type="ECO:0000256" key="2">
    <source>
        <dbReference type="ARBA" id="ARBA00037999"/>
    </source>
</evidence>
<dbReference type="PANTHER" id="PTHR30244">
    <property type="entry name" value="TRANSAMINASE"/>
    <property type="match status" value="1"/>
</dbReference>
<dbReference type="InterPro" id="IPR000653">
    <property type="entry name" value="DegT/StrS_aminotransferase"/>
</dbReference>
<evidence type="ECO:0000256" key="4">
    <source>
        <dbReference type="PIRSR" id="PIRSR000390-2"/>
    </source>
</evidence>
<gene>
    <name evidence="6" type="ORF">BVER_02329</name>
</gene>
<dbReference type="EMBL" id="LFJJ01000227">
    <property type="protein sequence ID" value="KND57650.1"/>
    <property type="molecule type" value="Genomic_DNA"/>
</dbReference>
<dbReference type="Pfam" id="PF01041">
    <property type="entry name" value="DegT_DnrJ_EryC1"/>
    <property type="match status" value="1"/>
</dbReference>
<dbReference type="PATRIC" id="fig|242163.4.peg.3237"/>
<feature type="active site" description="Proton acceptor" evidence="3">
    <location>
        <position position="188"/>
    </location>
</feature>
<keyword evidence="6" id="KW-0032">Aminotransferase</keyword>
<dbReference type="InterPro" id="IPR015424">
    <property type="entry name" value="PyrdxlP-dep_Trfase"/>
</dbReference>
<comment type="similarity">
    <text evidence="2 5">Belongs to the DegT/DnrJ/EryC1 family.</text>
</comment>
<evidence type="ECO:0000256" key="3">
    <source>
        <dbReference type="PIRSR" id="PIRSR000390-1"/>
    </source>
</evidence>
<evidence type="ECO:0000313" key="7">
    <source>
        <dbReference type="Proteomes" id="UP000036959"/>
    </source>
</evidence>
<dbReference type="AlphaFoldDB" id="A0A0L0M5U8"/>
<keyword evidence="1 4" id="KW-0663">Pyridoxal phosphate</keyword>
<organism evidence="6 7">
    <name type="scientific">Candidatus Burkholderia verschuerenii</name>
    <dbReference type="NCBI Taxonomy" id="242163"/>
    <lineage>
        <taxon>Bacteria</taxon>
        <taxon>Pseudomonadati</taxon>
        <taxon>Pseudomonadota</taxon>
        <taxon>Betaproteobacteria</taxon>
        <taxon>Burkholderiales</taxon>
        <taxon>Burkholderiaceae</taxon>
        <taxon>Burkholderia</taxon>
    </lineage>
</organism>
<name>A0A0L0M5U8_9BURK</name>
<reference evidence="7" key="1">
    <citation type="submission" date="2015-06" db="EMBL/GenBank/DDBJ databases">
        <title>Comparative genomics of Burkholderia leaf nodule symbionts.</title>
        <authorList>
            <person name="Carlier A."/>
            <person name="Eberl L."/>
            <person name="Pinto-Carbo M."/>
        </authorList>
    </citation>
    <scope>NUCLEOTIDE SEQUENCE [LARGE SCALE GENOMIC DNA]</scope>
    <source>
        <strain evidence="7">UZHbot4</strain>
    </source>
</reference>
<dbReference type="SUPFAM" id="SSF53383">
    <property type="entry name" value="PLP-dependent transferases"/>
    <property type="match status" value="1"/>
</dbReference>
<proteinExistence type="inferred from homology"/>
<dbReference type="Gene3D" id="3.90.1150.10">
    <property type="entry name" value="Aspartate Aminotransferase, domain 1"/>
    <property type="match status" value="1"/>
</dbReference>
<dbReference type="GO" id="GO:0000271">
    <property type="term" value="P:polysaccharide biosynthetic process"/>
    <property type="evidence" value="ECO:0007669"/>
    <property type="project" value="TreeGrafter"/>
</dbReference>
<keyword evidence="7" id="KW-1185">Reference proteome</keyword>
<dbReference type="RefSeq" id="WP_083452357.1">
    <property type="nucleotide sequence ID" value="NZ_LFJJ01000227.1"/>
</dbReference>
<dbReference type="Proteomes" id="UP000036959">
    <property type="component" value="Unassembled WGS sequence"/>
</dbReference>
<dbReference type="InterPro" id="IPR015422">
    <property type="entry name" value="PyrdxlP-dep_Trfase_small"/>
</dbReference>
<evidence type="ECO:0000256" key="1">
    <source>
        <dbReference type="ARBA" id="ARBA00022898"/>
    </source>
</evidence>
<keyword evidence="6" id="KW-0808">Transferase</keyword>
<feature type="modified residue" description="N6-(pyridoxal phosphate)lysine" evidence="4">
    <location>
        <position position="188"/>
    </location>
</feature>
<sequence>MTLSVSRYNYSEQFGPSFDRLMENIGTQILEGRYILTDEVKQFESAFASYLDTGHTIGINSGTDALIIAMMALGIGQGDEVITQANTFYATVATICFVGATPVLVDANPHTFLMDVAQVEHAITSSTRAILPAHMYGACTPMDALARLSQLQRVYLLEDAAQCHGARFEGKRAGTFGEIGCFSFHPSKNFAAAGDAGACVTDSAVLADKMRVIRSLGQRRQNEHVALGINSKLDSIQATILNWKLALLDAWNESRQRIAANYREQLAGLPLVFQETPAGSTHVYNLFQIKTDARDDLLDHLIRAGIDAVVRYPQPIHLQPAFKAQGWNRGQFPVAEDLAANTLCLPIRPDMSETEINTVCGGVRSFYGAGR</sequence>
<evidence type="ECO:0000256" key="5">
    <source>
        <dbReference type="RuleBase" id="RU004508"/>
    </source>
</evidence>
<accession>A0A0L0M5U8</accession>
<dbReference type="PANTHER" id="PTHR30244:SF36">
    <property type="entry name" value="3-OXO-GLUCOSE-6-PHOSPHATE:GLUTAMATE AMINOTRANSFERASE"/>
    <property type="match status" value="1"/>
</dbReference>